<dbReference type="GO" id="GO:0008444">
    <property type="term" value="F:CDP-diacylglycerol-glycerol-3-phosphate 3-phosphatidyltransferase activity"/>
    <property type="evidence" value="ECO:0007669"/>
    <property type="project" value="UniProtKB-EC"/>
</dbReference>
<dbReference type="InterPro" id="IPR004570">
    <property type="entry name" value="Phosphatidylglycerol_P_synth"/>
</dbReference>
<dbReference type="PROSITE" id="PS00379">
    <property type="entry name" value="CDP_ALCOHOL_P_TRANSF"/>
    <property type="match status" value="1"/>
</dbReference>
<evidence type="ECO:0000313" key="18">
    <source>
        <dbReference type="EMBL" id="PWA94981.1"/>
    </source>
</evidence>
<dbReference type="OrthoDB" id="10020554at2759"/>
<evidence type="ECO:0000256" key="14">
    <source>
        <dbReference type="ARBA" id="ARBA00048586"/>
    </source>
</evidence>
<evidence type="ECO:0000256" key="12">
    <source>
        <dbReference type="ARBA" id="ARBA00023209"/>
    </source>
</evidence>
<dbReference type="PANTHER" id="PTHR14269">
    <property type="entry name" value="CDP-DIACYLGLYCEROL--GLYCEROL-3-PHOSPHATE 3-PHOSPHATIDYLTRANSFERASE-RELATED"/>
    <property type="match status" value="1"/>
</dbReference>
<dbReference type="EMBL" id="PKPP01000274">
    <property type="protein sequence ID" value="PWA94981.1"/>
    <property type="molecule type" value="Genomic_DNA"/>
</dbReference>
<sequence length="230" mass="25060">MSMDKEDKRTAEIDRPTFPENDHPHRHLKPQQNKLLTLPTVLTIARVAAVPILISTFYLDSRLGTTATTGIFIAAAVTDWLDGYLARRMNLGTAFGAFLDPVADKLMVAATLVLLCTRPPEAAMFGQLPWLLTVPSIAIIGREITMSAVREWAASQGSKLSEAVAVNNLGKWKTATQMTALTILLVIRDSSFTEVGLLGATGVGSLYVSAGLAVWSLVVYMKKIWKVMLM</sequence>
<evidence type="ECO:0000256" key="3">
    <source>
        <dbReference type="ARBA" id="ARBA00005042"/>
    </source>
</evidence>
<evidence type="ECO:0000256" key="2">
    <source>
        <dbReference type="ARBA" id="ARBA00004141"/>
    </source>
</evidence>
<feature type="compositionally biased region" description="Basic and acidic residues" evidence="16">
    <location>
        <begin position="1"/>
        <end position="23"/>
    </location>
</feature>
<evidence type="ECO:0000256" key="13">
    <source>
        <dbReference type="ARBA" id="ARBA00023264"/>
    </source>
</evidence>
<evidence type="ECO:0000256" key="8">
    <source>
        <dbReference type="ARBA" id="ARBA00022692"/>
    </source>
</evidence>
<evidence type="ECO:0000256" key="7">
    <source>
        <dbReference type="ARBA" id="ARBA00022679"/>
    </source>
</evidence>
<evidence type="ECO:0000256" key="15">
    <source>
        <dbReference type="RuleBase" id="RU003750"/>
    </source>
</evidence>
<dbReference type="STRING" id="35608.A0A2U1QAF5"/>
<evidence type="ECO:0000313" key="19">
    <source>
        <dbReference type="Proteomes" id="UP000245207"/>
    </source>
</evidence>
<evidence type="ECO:0000256" key="9">
    <source>
        <dbReference type="ARBA" id="ARBA00022989"/>
    </source>
</evidence>
<feature type="transmembrane region" description="Helical" evidence="17">
    <location>
        <begin position="195"/>
        <end position="220"/>
    </location>
</feature>
<evidence type="ECO:0000256" key="4">
    <source>
        <dbReference type="ARBA" id="ARBA00010441"/>
    </source>
</evidence>
<accession>A0A2U1QAF5</accession>
<dbReference type="GO" id="GO:0030145">
    <property type="term" value="F:manganese ion binding"/>
    <property type="evidence" value="ECO:0007669"/>
    <property type="project" value="UniProtKB-ARBA"/>
</dbReference>
<evidence type="ECO:0000256" key="1">
    <source>
        <dbReference type="ARBA" id="ARBA00001936"/>
    </source>
</evidence>
<keyword evidence="8 17" id="KW-0812">Transmembrane</keyword>
<evidence type="ECO:0000256" key="17">
    <source>
        <dbReference type="SAM" id="Phobius"/>
    </source>
</evidence>
<proteinExistence type="inferred from homology"/>
<evidence type="ECO:0000256" key="16">
    <source>
        <dbReference type="SAM" id="MobiDB-lite"/>
    </source>
</evidence>
<reference evidence="18 19" key="1">
    <citation type="journal article" date="2018" name="Mol. Plant">
        <title>The genome of Artemisia annua provides insight into the evolution of Asteraceae family and artemisinin biosynthesis.</title>
        <authorList>
            <person name="Shen Q."/>
            <person name="Zhang L."/>
            <person name="Liao Z."/>
            <person name="Wang S."/>
            <person name="Yan T."/>
            <person name="Shi P."/>
            <person name="Liu M."/>
            <person name="Fu X."/>
            <person name="Pan Q."/>
            <person name="Wang Y."/>
            <person name="Lv Z."/>
            <person name="Lu X."/>
            <person name="Zhang F."/>
            <person name="Jiang W."/>
            <person name="Ma Y."/>
            <person name="Chen M."/>
            <person name="Hao X."/>
            <person name="Li L."/>
            <person name="Tang Y."/>
            <person name="Lv G."/>
            <person name="Zhou Y."/>
            <person name="Sun X."/>
            <person name="Brodelius P.E."/>
            <person name="Rose J.K.C."/>
            <person name="Tang K."/>
        </authorList>
    </citation>
    <scope>NUCLEOTIDE SEQUENCE [LARGE SCALE GENOMIC DNA]</scope>
    <source>
        <strain evidence="19">cv. Huhao1</strain>
        <tissue evidence="18">Leaf</tissue>
    </source>
</reference>
<keyword evidence="10" id="KW-0443">Lipid metabolism</keyword>
<comment type="caution">
    <text evidence="18">The sequence shown here is derived from an EMBL/GenBank/DDBJ whole genome shotgun (WGS) entry which is preliminary data.</text>
</comment>
<organism evidence="18 19">
    <name type="scientific">Artemisia annua</name>
    <name type="common">Sweet wormwood</name>
    <dbReference type="NCBI Taxonomy" id="35608"/>
    <lineage>
        <taxon>Eukaryota</taxon>
        <taxon>Viridiplantae</taxon>
        <taxon>Streptophyta</taxon>
        <taxon>Embryophyta</taxon>
        <taxon>Tracheophyta</taxon>
        <taxon>Spermatophyta</taxon>
        <taxon>Magnoliopsida</taxon>
        <taxon>eudicotyledons</taxon>
        <taxon>Gunneridae</taxon>
        <taxon>Pentapetalae</taxon>
        <taxon>asterids</taxon>
        <taxon>campanulids</taxon>
        <taxon>Asterales</taxon>
        <taxon>Asteraceae</taxon>
        <taxon>Asteroideae</taxon>
        <taxon>Anthemideae</taxon>
        <taxon>Artemisiinae</taxon>
        <taxon>Artemisia</taxon>
    </lineage>
</organism>
<dbReference type="PANTHER" id="PTHR14269:SF55">
    <property type="entry name" value="CDP-ALCOHOL PHOSPHATIDYLTRANSFERASE-RELATED"/>
    <property type="match status" value="1"/>
</dbReference>
<comment type="catalytic activity">
    <reaction evidence="14">
        <text>a CDP-1,2-diacyl-sn-glycerol + sn-glycerol 3-phosphate = a 1,2-diacyl-sn-glycero-3-phospho-(1'-sn-glycero-3'-phosphate) + CMP + H(+)</text>
        <dbReference type="Rhea" id="RHEA:12593"/>
        <dbReference type="ChEBI" id="CHEBI:15378"/>
        <dbReference type="ChEBI" id="CHEBI:57597"/>
        <dbReference type="ChEBI" id="CHEBI:58332"/>
        <dbReference type="ChEBI" id="CHEBI:60110"/>
        <dbReference type="ChEBI" id="CHEBI:60377"/>
        <dbReference type="EC" id="2.7.8.5"/>
    </reaction>
</comment>
<evidence type="ECO:0000256" key="10">
    <source>
        <dbReference type="ARBA" id="ARBA00023098"/>
    </source>
</evidence>
<evidence type="ECO:0000256" key="6">
    <source>
        <dbReference type="ARBA" id="ARBA00022516"/>
    </source>
</evidence>
<dbReference type="AlphaFoldDB" id="A0A2U1QAF5"/>
<dbReference type="NCBIfam" id="TIGR00560">
    <property type="entry name" value="pgsA"/>
    <property type="match status" value="1"/>
</dbReference>
<dbReference type="Pfam" id="PF01066">
    <property type="entry name" value="CDP-OH_P_transf"/>
    <property type="match status" value="1"/>
</dbReference>
<dbReference type="InterPro" id="IPR000462">
    <property type="entry name" value="CDP-OH_P_trans"/>
</dbReference>
<dbReference type="InterPro" id="IPR043130">
    <property type="entry name" value="CDP-OH_PTrfase_TM_dom"/>
</dbReference>
<dbReference type="InterPro" id="IPR048254">
    <property type="entry name" value="CDP_ALCOHOL_P_TRANSF_CS"/>
</dbReference>
<feature type="region of interest" description="Disordered" evidence="16">
    <location>
        <begin position="1"/>
        <end position="30"/>
    </location>
</feature>
<dbReference type="PIRSF" id="PIRSF000847">
    <property type="entry name" value="Phos_ph_gly_syn"/>
    <property type="match status" value="1"/>
</dbReference>
<keyword evidence="9 17" id="KW-1133">Transmembrane helix</keyword>
<keyword evidence="12" id="KW-0594">Phospholipid biosynthesis</keyword>
<comment type="pathway">
    <text evidence="3">Phospholipid metabolism; phosphatidylglycerol biosynthesis; phosphatidylglycerol from CDP-diacylglycerol: step 1/2.</text>
</comment>
<dbReference type="EC" id="2.7.8.5" evidence="5"/>
<dbReference type="InterPro" id="IPR050324">
    <property type="entry name" value="CDP-alcohol_PTase-I"/>
</dbReference>
<dbReference type="FunFam" id="1.20.120.1760:FF:000008">
    <property type="entry name" value="CDP-diacylglycerol--glycerol-3-phosphate 3-phosphatidyltransferase 2"/>
    <property type="match status" value="1"/>
</dbReference>
<keyword evidence="19" id="KW-1185">Reference proteome</keyword>
<name>A0A2U1QAF5_ARTAN</name>
<feature type="transmembrane region" description="Helical" evidence="17">
    <location>
        <begin position="35"/>
        <end position="59"/>
    </location>
</feature>
<dbReference type="GO" id="GO:0016020">
    <property type="term" value="C:membrane"/>
    <property type="evidence" value="ECO:0007669"/>
    <property type="project" value="UniProtKB-SubCell"/>
</dbReference>
<dbReference type="GO" id="GO:0045995">
    <property type="term" value="P:regulation of embryonic development"/>
    <property type="evidence" value="ECO:0007669"/>
    <property type="project" value="UniProtKB-ARBA"/>
</dbReference>
<evidence type="ECO:0000256" key="11">
    <source>
        <dbReference type="ARBA" id="ARBA00023136"/>
    </source>
</evidence>
<keyword evidence="13" id="KW-1208">Phospholipid metabolism</keyword>
<keyword evidence="6" id="KW-0444">Lipid biosynthesis</keyword>
<comment type="subcellular location">
    <subcellularLocation>
        <location evidence="2">Membrane</location>
        <topology evidence="2">Multi-pass membrane protein</topology>
    </subcellularLocation>
</comment>
<keyword evidence="7 15" id="KW-0808">Transferase</keyword>
<dbReference type="GO" id="GO:0009941">
    <property type="term" value="C:chloroplast envelope"/>
    <property type="evidence" value="ECO:0007669"/>
    <property type="project" value="TreeGrafter"/>
</dbReference>
<comment type="cofactor">
    <cofactor evidence="1">
        <name>Mn(2+)</name>
        <dbReference type="ChEBI" id="CHEBI:29035"/>
    </cofactor>
</comment>
<keyword evidence="11 17" id="KW-0472">Membrane</keyword>
<dbReference type="GO" id="GO:0006655">
    <property type="term" value="P:phosphatidylglycerol biosynthetic process"/>
    <property type="evidence" value="ECO:0007669"/>
    <property type="project" value="UniProtKB-ARBA"/>
</dbReference>
<evidence type="ECO:0000256" key="5">
    <source>
        <dbReference type="ARBA" id="ARBA00013170"/>
    </source>
</evidence>
<dbReference type="Gene3D" id="1.20.120.1760">
    <property type="match status" value="1"/>
</dbReference>
<gene>
    <name evidence="18" type="ORF">CTI12_AA054970</name>
</gene>
<protein>
    <recommendedName>
        <fullName evidence="5">CDP-diacylglycerol--glycerol-3-phosphate 1-phosphatidyltransferase</fullName>
        <ecNumber evidence="5">2.7.8.5</ecNumber>
    </recommendedName>
</protein>
<dbReference type="Proteomes" id="UP000245207">
    <property type="component" value="Unassembled WGS sequence"/>
</dbReference>
<comment type="similarity">
    <text evidence="4 15">Belongs to the CDP-alcohol phosphatidyltransferase class-I family.</text>
</comment>